<protein>
    <recommendedName>
        <fullName evidence="2">DNA-directed RNA polymerase M/15kDa subunit domain-containing protein</fullName>
    </recommendedName>
</protein>
<evidence type="ECO:0000313" key="1">
    <source>
        <dbReference type="EMBL" id="QHT28283.1"/>
    </source>
</evidence>
<dbReference type="Gene3D" id="2.20.25.10">
    <property type="match status" value="1"/>
</dbReference>
<evidence type="ECO:0008006" key="2">
    <source>
        <dbReference type="Google" id="ProtNLM"/>
    </source>
</evidence>
<proteinExistence type="predicted"/>
<name>A0A6C0EIN0_9ZZZZ</name>
<reference evidence="1" key="1">
    <citation type="journal article" date="2020" name="Nature">
        <title>Giant virus diversity and host interactions through global metagenomics.</title>
        <authorList>
            <person name="Schulz F."/>
            <person name="Roux S."/>
            <person name="Paez-Espino D."/>
            <person name="Jungbluth S."/>
            <person name="Walsh D.A."/>
            <person name="Denef V.J."/>
            <person name="McMahon K.D."/>
            <person name="Konstantinidis K.T."/>
            <person name="Eloe-Fadrosh E.A."/>
            <person name="Kyrpides N.C."/>
            <person name="Woyke T."/>
        </authorList>
    </citation>
    <scope>NUCLEOTIDE SEQUENCE</scope>
    <source>
        <strain evidence="1">GVMAG-M-3300001348-25</strain>
    </source>
</reference>
<dbReference type="EMBL" id="MN738854">
    <property type="protein sequence ID" value="QHT28283.1"/>
    <property type="molecule type" value="Genomic_DNA"/>
</dbReference>
<accession>A0A6C0EIN0</accession>
<sequence>MYYLRLSTNNEDTLVYYCRTCGYEDKNLHQEMICVSTQHIQKQTETFDNILNPYIKYDPTLPRVYHLSCINTECSSNRDKNPEQKHILYIRYDESGMKYIYMCALCDSHWKSDIKDK</sequence>
<organism evidence="1">
    <name type="scientific">viral metagenome</name>
    <dbReference type="NCBI Taxonomy" id="1070528"/>
    <lineage>
        <taxon>unclassified sequences</taxon>
        <taxon>metagenomes</taxon>
        <taxon>organismal metagenomes</taxon>
    </lineage>
</organism>
<dbReference type="AlphaFoldDB" id="A0A6C0EIN0"/>